<feature type="compositionally biased region" description="Polar residues" evidence="8">
    <location>
        <begin position="163"/>
        <end position="190"/>
    </location>
</feature>
<dbReference type="OrthoDB" id="2146436at2759"/>
<evidence type="ECO:0000259" key="10">
    <source>
        <dbReference type="Pfam" id="PF20238"/>
    </source>
</evidence>
<keyword evidence="3" id="KW-0336">GPI-anchor</keyword>
<evidence type="ECO:0000256" key="6">
    <source>
        <dbReference type="ARBA" id="ARBA00023180"/>
    </source>
</evidence>
<evidence type="ECO:0000256" key="9">
    <source>
        <dbReference type="SAM" id="SignalP"/>
    </source>
</evidence>
<keyword evidence="5" id="KW-0472">Membrane</keyword>
<dbReference type="CDD" id="cd21176">
    <property type="entry name" value="LPMO_auxiliary-like"/>
    <property type="match status" value="1"/>
</dbReference>
<feature type="region of interest" description="Disordered" evidence="8">
    <location>
        <begin position="163"/>
        <end position="191"/>
    </location>
</feature>
<accession>A0A9P4V5X0</accession>
<evidence type="ECO:0000256" key="4">
    <source>
        <dbReference type="ARBA" id="ARBA00022729"/>
    </source>
</evidence>
<evidence type="ECO:0000313" key="11">
    <source>
        <dbReference type="EMBL" id="KAF2741117.1"/>
    </source>
</evidence>
<dbReference type="EMBL" id="ML996098">
    <property type="protein sequence ID" value="KAF2741117.1"/>
    <property type="molecule type" value="Genomic_DNA"/>
</dbReference>
<dbReference type="GO" id="GO:0005886">
    <property type="term" value="C:plasma membrane"/>
    <property type="evidence" value="ECO:0007669"/>
    <property type="project" value="UniProtKB-SubCell"/>
</dbReference>
<evidence type="ECO:0000256" key="2">
    <source>
        <dbReference type="ARBA" id="ARBA00022475"/>
    </source>
</evidence>
<evidence type="ECO:0000256" key="3">
    <source>
        <dbReference type="ARBA" id="ARBA00022622"/>
    </source>
</evidence>
<feature type="chain" id="PRO_5040212165" description="Copper acquisition factor BIM1-like domain-containing protein" evidence="9">
    <location>
        <begin position="18"/>
        <end position="213"/>
    </location>
</feature>
<keyword evidence="12" id="KW-1185">Reference proteome</keyword>
<feature type="signal peptide" evidence="9">
    <location>
        <begin position="1"/>
        <end position="17"/>
    </location>
</feature>
<proteinExistence type="predicted"/>
<protein>
    <recommendedName>
        <fullName evidence="10">Copper acquisition factor BIM1-like domain-containing protein</fullName>
    </recommendedName>
</protein>
<evidence type="ECO:0000256" key="1">
    <source>
        <dbReference type="ARBA" id="ARBA00004609"/>
    </source>
</evidence>
<dbReference type="Pfam" id="PF20238">
    <property type="entry name" value="BIM1-like_dom"/>
    <property type="match status" value="1"/>
</dbReference>
<keyword evidence="2" id="KW-1003">Cell membrane</keyword>
<dbReference type="PANTHER" id="PTHR34992">
    <property type="entry name" value="HYPHAL ANASTAMOSIS-7 PROTEIN"/>
    <property type="match status" value="1"/>
</dbReference>
<dbReference type="Proteomes" id="UP000799444">
    <property type="component" value="Unassembled WGS sequence"/>
</dbReference>
<comment type="subcellular location">
    <subcellularLocation>
        <location evidence="1">Cell membrane</location>
        <topology evidence="1">Lipid-anchor</topology>
        <topology evidence="1">GPI-anchor</topology>
    </subcellularLocation>
</comment>
<keyword evidence="4 9" id="KW-0732">Signal</keyword>
<organism evidence="11 12">
    <name type="scientific">Polyplosphaeria fusca</name>
    <dbReference type="NCBI Taxonomy" id="682080"/>
    <lineage>
        <taxon>Eukaryota</taxon>
        <taxon>Fungi</taxon>
        <taxon>Dikarya</taxon>
        <taxon>Ascomycota</taxon>
        <taxon>Pezizomycotina</taxon>
        <taxon>Dothideomycetes</taxon>
        <taxon>Pleosporomycetidae</taxon>
        <taxon>Pleosporales</taxon>
        <taxon>Tetraplosphaeriaceae</taxon>
        <taxon>Polyplosphaeria</taxon>
    </lineage>
</organism>
<sequence>MLSNTLALLSLLPLATAHFVLNWPTARGFEDEKAVNFPCGGFDSVKEPRTEFPLNGGPIQLDFHHTQTNIKVLLALGDDPGNNYNIVLRPTFAEEGPGNFCLGSVSIPSGLNISSGTNGTIQVVSNGDPSGGLYQCADVTFTNQSLSTDEYNANCKNDSVTKVTSENIQGNPNETSSGSPTESNGSQSSGLAAHPTAASWILGAAGLAGLALL</sequence>
<evidence type="ECO:0000256" key="7">
    <source>
        <dbReference type="ARBA" id="ARBA00023288"/>
    </source>
</evidence>
<reference evidence="11" key="1">
    <citation type="journal article" date="2020" name="Stud. Mycol.">
        <title>101 Dothideomycetes genomes: a test case for predicting lifestyles and emergence of pathogens.</title>
        <authorList>
            <person name="Haridas S."/>
            <person name="Albert R."/>
            <person name="Binder M."/>
            <person name="Bloem J."/>
            <person name="Labutti K."/>
            <person name="Salamov A."/>
            <person name="Andreopoulos B."/>
            <person name="Baker S."/>
            <person name="Barry K."/>
            <person name="Bills G."/>
            <person name="Bluhm B."/>
            <person name="Cannon C."/>
            <person name="Castanera R."/>
            <person name="Culley D."/>
            <person name="Daum C."/>
            <person name="Ezra D."/>
            <person name="Gonzalez J."/>
            <person name="Henrissat B."/>
            <person name="Kuo A."/>
            <person name="Liang C."/>
            <person name="Lipzen A."/>
            <person name="Lutzoni F."/>
            <person name="Magnuson J."/>
            <person name="Mondo S."/>
            <person name="Nolan M."/>
            <person name="Ohm R."/>
            <person name="Pangilinan J."/>
            <person name="Park H.-J."/>
            <person name="Ramirez L."/>
            <person name="Alfaro M."/>
            <person name="Sun H."/>
            <person name="Tritt A."/>
            <person name="Yoshinaga Y."/>
            <person name="Zwiers L.-H."/>
            <person name="Turgeon B."/>
            <person name="Goodwin S."/>
            <person name="Spatafora J."/>
            <person name="Crous P."/>
            <person name="Grigoriev I."/>
        </authorList>
    </citation>
    <scope>NUCLEOTIDE SEQUENCE</scope>
    <source>
        <strain evidence="11">CBS 125425</strain>
    </source>
</reference>
<feature type="domain" description="Copper acquisition factor BIM1-like" evidence="10">
    <location>
        <begin position="17"/>
        <end position="159"/>
    </location>
</feature>
<dbReference type="InterPro" id="IPR046936">
    <property type="entry name" value="BIM1-like"/>
</dbReference>
<comment type="caution">
    <text evidence="11">The sequence shown here is derived from an EMBL/GenBank/DDBJ whole genome shotgun (WGS) entry which is preliminary data.</text>
</comment>
<evidence type="ECO:0000256" key="8">
    <source>
        <dbReference type="SAM" id="MobiDB-lite"/>
    </source>
</evidence>
<dbReference type="AlphaFoldDB" id="A0A9P4V5X0"/>
<evidence type="ECO:0000256" key="5">
    <source>
        <dbReference type="ARBA" id="ARBA00023136"/>
    </source>
</evidence>
<gene>
    <name evidence="11" type="ORF">EJ04DRAFT_507531</name>
</gene>
<dbReference type="InterPro" id="IPR046530">
    <property type="entry name" value="BIM1-like_dom"/>
</dbReference>
<dbReference type="GO" id="GO:0098552">
    <property type="term" value="C:side of membrane"/>
    <property type="evidence" value="ECO:0007669"/>
    <property type="project" value="UniProtKB-KW"/>
</dbReference>
<keyword evidence="7" id="KW-0449">Lipoprotein</keyword>
<keyword evidence="6" id="KW-0325">Glycoprotein</keyword>
<dbReference type="PANTHER" id="PTHR34992:SF1">
    <property type="entry name" value="COPPER ACQUISITION FACTOR BIM1-LIKE DOMAIN-CONTAINING PROTEIN"/>
    <property type="match status" value="1"/>
</dbReference>
<evidence type="ECO:0000313" key="12">
    <source>
        <dbReference type="Proteomes" id="UP000799444"/>
    </source>
</evidence>
<name>A0A9P4V5X0_9PLEO</name>